<dbReference type="HOGENOM" id="CLU_2435731_0_0_9"/>
<sequence>MFEANLSTIFDRAQKNAANNVSKSAGRGTAVILPALLAIKASPIAAIKSPIICFGFMDSCRNKKASSGVINAADCRVIEDNPAGIPICIA</sequence>
<dbReference type="BioCyc" id="CSTI499177:GJE9-1061-MONOMER"/>
<organism evidence="1 2">
    <name type="scientific">Acetoanaerobium sticklandii (strain ATCC 12662 / DSM 519 / JCM 1433 / CCUG 9281 / NCIMB 10654 / HF)</name>
    <name type="common">Clostridium sticklandii</name>
    <dbReference type="NCBI Taxonomy" id="499177"/>
    <lineage>
        <taxon>Bacteria</taxon>
        <taxon>Bacillati</taxon>
        <taxon>Bacillota</taxon>
        <taxon>Clostridia</taxon>
        <taxon>Peptostreptococcales</taxon>
        <taxon>Filifactoraceae</taxon>
        <taxon>Acetoanaerobium</taxon>
    </lineage>
</organism>
<protein>
    <submittedName>
        <fullName evidence="1">Uncharacterized protein</fullName>
    </submittedName>
</protein>
<keyword evidence="2" id="KW-1185">Reference proteome</keyword>
<proteinExistence type="predicted"/>
<accession>E3PXH2</accession>
<name>E3PXH2_ACESD</name>
<dbReference type="Proteomes" id="UP000007041">
    <property type="component" value="Chromosome"/>
</dbReference>
<dbReference type="AlphaFoldDB" id="E3PXH2"/>
<reference evidence="2" key="1">
    <citation type="journal article" date="2010" name="BMC Genomics">
        <title>Clostridium sticklandii, a specialist in amino acid degradation:revisiting its metabolism through its genome sequence.</title>
        <authorList>
            <person name="Fonknechten N."/>
            <person name="Chaussonnerie S."/>
            <person name="Tricot S."/>
            <person name="Lajus A."/>
            <person name="Andreesen J.R."/>
            <person name="Perchat N."/>
            <person name="Pelletier E."/>
            <person name="Gouyvenoux M."/>
            <person name="Barbe V."/>
            <person name="Salanoubat M."/>
            <person name="Le Paslier D."/>
            <person name="Weissenbach J."/>
            <person name="Cohen G.N."/>
            <person name="Kreimeyer A."/>
        </authorList>
    </citation>
    <scope>NUCLEOTIDE SEQUENCE [LARGE SCALE GENOMIC DNA]</scope>
    <source>
        <strain evidence="2">ATCC 12662 / DSM 519 / JCM 1433 / CCUG 9281 / NCIMB 10654 / HF</strain>
    </source>
</reference>
<evidence type="ECO:0000313" key="2">
    <source>
        <dbReference type="Proteomes" id="UP000007041"/>
    </source>
</evidence>
<evidence type="ECO:0000313" key="1">
    <source>
        <dbReference type="EMBL" id="CBH21137.1"/>
    </source>
</evidence>
<dbReference type="EMBL" id="FP565809">
    <property type="protein sequence ID" value="CBH21137.1"/>
    <property type="molecule type" value="Genomic_DNA"/>
</dbReference>
<gene>
    <name evidence="1" type="ordered locus">CLOST_1014</name>
</gene>
<dbReference type="KEGG" id="cst:CLOST_1014"/>